<reference evidence="3 4" key="1">
    <citation type="journal article" date="2008" name="Int. J. Syst. Evol. Microbiol.">
        <title>Neptunomonas japonica sp. nov., an Osedax japonicus symbiont-like bacterium isolated from sediment adjacent to sperm whale carcasses off Kagoshima, Japan.</title>
        <authorList>
            <person name="Miyazaki M."/>
            <person name="Nogi Y."/>
            <person name="Fujiwara Y."/>
            <person name="Kawato M."/>
            <person name="Kubokawa K."/>
            <person name="Horikoshi K."/>
        </authorList>
    </citation>
    <scope>NUCLEOTIDE SEQUENCE [LARGE SCALE GENOMIC DNA]</scope>
    <source>
        <strain evidence="3 4">JAMM 1380</strain>
    </source>
</reference>
<name>A0A7R6SUR4_9GAMM</name>
<accession>A0A7R6SUR4</accession>
<dbReference type="EMBL" id="AP014546">
    <property type="protein sequence ID" value="BBB28636.1"/>
    <property type="molecule type" value="Genomic_DNA"/>
</dbReference>
<dbReference type="KEGG" id="njp:NEJAP_0679"/>
<dbReference type="Proteomes" id="UP000595332">
    <property type="component" value="Chromosome"/>
</dbReference>
<feature type="region of interest" description="Disordered" evidence="1">
    <location>
        <begin position="108"/>
        <end position="131"/>
    </location>
</feature>
<dbReference type="RefSeq" id="WP_201349313.1">
    <property type="nucleotide sequence ID" value="NZ_AP014546.1"/>
</dbReference>
<gene>
    <name evidence="3" type="ORF">NEJAP_0679</name>
</gene>
<keyword evidence="4" id="KW-1185">Reference proteome</keyword>
<dbReference type="Pfam" id="PF07044">
    <property type="entry name" value="DUF1329"/>
    <property type="match status" value="1"/>
</dbReference>
<evidence type="ECO:0000313" key="3">
    <source>
        <dbReference type="EMBL" id="BBB28636.1"/>
    </source>
</evidence>
<protein>
    <recommendedName>
        <fullName evidence="5">DUF1329 domain-containing protein</fullName>
    </recommendedName>
</protein>
<sequence>MLKKTLLSAALALATLTGVQAAQISEDVIQNSFYPYKTGTPSFPGLNAGMTINQANVDQFKDALDPAMYTFIKNGATQMKVGATTSFDLHPSYVESTRKYSSNVSLGANSGEVSPTVAGRPFPQEPSMDDPRAGEKLAWNYKYGYNWGDSAAIYPFYWKYRNMESAKVERTIKMNFHFLNFTHRTSQAPYPAITPNPSNLFRAIYVQVLEPFDVKNTQLLIQRFEDDTKVDNAYLYLGFQRRVRRLSSGQTTDAFLGSDVMIEDFEGYNGRISDMKWSYKGTKNMLVPMYNHNEMPLDPKTHSDKDGYQVIAFGGQGGCFPDITWQLRKVYVVESQPVDQNHPISKREHYIDAQTFIIPRNITYDRKGDMWKSWTIGQSHPDYHLPINKGTGVSIDDSFSMIDIQAQHCTTGQFKGIVAPDLNPVDKFNVQNMRASGS</sequence>
<proteinExistence type="predicted"/>
<dbReference type="CDD" id="cd16329">
    <property type="entry name" value="LolA_like"/>
    <property type="match status" value="1"/>
</dbReference>
<keyword evidence="2" id="KW-0732">Signal</keyword>
<dbReference type="Gene3D" id="2.50.20.10">
    <property type="entry name" value="Lipoprotein localisation LolA/LolB/LppX"/>
    <property type="match status" value="1"/>
</dbReference>
<evidence type="ECO:0000313" key="4">
    <source>
        <dbReference type="Proteomes" id="UP000595332"/>
    </source>
</evidence>
<evidence type="ECO:0008006" key="5">
    <source>
        <dbReference type="Google" id="ProtNLM"/>
    </source>
</evidence>
<evidence type="ECO:0000256" key="1">
    <source>
        <dbReference type="SAM" id="MobiDB-lite"/>
    </source>
</evidence>
<dbReference type="AlphaFoldDB" id="A0A7R6SUR4"/>
<dbReference type="InterPro" id="IPR010752">
    <property type="entry name" value="DUF1329"/>
</dbReference>
<feature type="chain" id="PRO_5032476310" description="DUF1329 domain-containing protein" evidence="2">
    <location>
        <begin position="22"/>
        <end position="438"/>
    </location>
</feature>
<evidence type="ECO:0000256" key="2">
    <source>
        <dbReference type="SAM" id="SignalP"/>
    </source>
</evidence>
<organism evidence="3 4">
    <name type="scientific">Neptunomonas japonica JAMM 1380</name>
    <dbReference type="NCBI Taxonomy" id="1441457"/>
    <lineage>
        <taxon>Bacteria</taxon>
        <taxon>Pseudomonadati</taxon>
        <taxon>Pseudomonadota</taxon>
        <taxon>Gammaproteobacteria</taxon>
        <taxon>Oceanospirillales</taxon>
        <taxon>Oceanospirillaceae</taxon>
        <taxon>Neptunomonas</taxon>
    </lineage>
</organism>
<feature type="signal peptide" evidence="2">
    <location>
        <begin position="1"/>
        <end position="21"/>
    </location>
</feature>